<dbReference type="FunFam" id="3.40.50.300:FF:000087">
    <property type="entry name" value="Recombinase RecA"/>
    <property type="match status" value="1"/>
</dbReference>
<dbReference type="SMART" id="SM00382">
    <property type="entry name" value="AAA"/>
    <property type="match status" value="1"/>
</dbReference>
<keyword evidence="6 7" id="KW-0233">DNA recombination</keyword>
<dbReference type="InterPro" id="IPR020588">
    <property type="entry name" value="RecA_ATP-bd"/>
</dbReference>
<keyword evidence="4 7" id="KW-0067">ATP-binding</keyword>
<keyword evidence="3 7" id="KW-0547">Nucleotide-binding</keyword>
<keyword evidence="7 9" id="KW-0227">DNA damage</keyword>
<proteinExistence type="inferred from homology"/>
<evidence type="ECO:0000313" key="13">
    <source>
        <dbReference type="EMBL" id="PIR86895.1"/>
    </source>
</evidence>
<comment type="similarity">
    <text evidence="1 7 9">Belongs to the RecA family.</text>
</comment>
<dbReference type="GO" id="GO:0140664">
    <property type="term" value="F:ATP-dependent DNA damage sensor activity"/>
    <property type="evidence" value="ECO:0007669"/>
    <property type="project" value="InterPro"/>
</dbReference>
<dbReference type="InterPro" id="IPR003593">
    <property type="entry name" value="AAA+_ATPase"/>
</dbReference>
<protein>
    <recommendedName>
        <fullName evidence="2 7">Protein RecA</fullName>
    </recommendedName>
    <alternativeName>
        <fullName evidence="7 8">Recombinase A</fullName>
    </alternativeName>
</protein>
<feature type="compositionally biased region" description="Acidic residues" evidence="10">
    <location>
        <begin position="346"/>
        <end position="359"/>
    </location>
</feature>
<dbReference type="NCBIfam" id="TIGR02012">
    <property type="entry name" value="tigrfam_recA"/>
    <property type="match status" value="1"/>
</dbReference>
<organism evidence="13 14">
    <name type="scientific">Candidatus Harrisonbacteria bacterium CG10_big_fil_rev_8_21_14_0_10_49_15</name>
    <dbReference type="NCBI Taxonomy" id="1974587"/>
    <lineage>
        <taxon>Bacteria</taxon>
        <taxon>Candidatus Harrisoniibacteriota</taxon>
    </lineage>
</organism>
<comment type="caution">
    <text evidence="13">The sequence shown here is derived from an EMBL/GenBank/DDBJ whole genome shotgun (WGS) entry which is preliminary data.</text>
</comment>
<feature type="region of interest" description="Disordered" evidence="10">
    <location>
        <begin position="337"/>
        <end position="359"/>
    </location>
</feature>
<dbReference type="CDD" id="cd00983">
    <property type="entry name" value="RecA"/>
    <property type="match status" value="1"/>
</dbReference>
<evidence type="ECO:0000259" key="11">
    <source>
        <dbReference type="PROSITE" id="PS50162"/>
    </source>
</evidence>
<dbReference type="PROSITE" id="PS50163">
    <property type="entry name" value="RECA_3"/>
    <property type="match status" value="1"/>
</dbReference>
<comment type="function">
    <text evidence="7">Can catalyze the hydrolysis of ATP in the presence of single-stranded DNA, the ATP-dependent uptake of single-stranded DNA by duplex DNA, and the ATP-dependent hybridization of homologous single-stranded DNAs. It interacts with LexA causing its activation and leading to its autocatalytic cleavage.</text>
</comment>
<dbReference type="GO" id="GO:0005524">
    <property type="term" value="F:ATP binding"/>
    <property type="evidence" value="ECO:0007669"/>
    <property type="project" value="UniProtKB-UniRule"/>
</dbReference>
<evidence type="ECO:0000256" key="5">
    <source>
        <dbReference type="ARBA" id="ARBA00023125"/>
    </source>
</evidence>
<keyword evidence="7 8" id="KW-0742">SOS response</keyword>
<evidence type="ECO:0000256" key="7">
    <source>
        <dbReference type="HAMAP-Rule" id="MF_00268"/>
    </source>
</evidence>
<dbReference type="InterPro" id="IPR023400">
    <property type="entry name" value="RecA_C_sf"/>
</dbReference>
<dbReference type="EMBL" id="PFBD01000023">
    <property type="protein sequence ID" value="PIR86895.1"/>
    <property type="molecule type" value="Genomic_DNA"/>
</dbReference>
<reference evidence="14" key="1">
    <citation type="submission" date="2017-09" db="EMBL/GenBank/DDBJ databases">
        <title>Depth-based differentiation of microbial function through sediment-hosted aquifers and enrichment of novel symbionts in the deep terrestrial subsurface.</title>
        <authorList>
            <person name="Probst A.J."/>
            <person name="Ladd B."/>
            <person name="Jarett J.K."/>
            <person name="Geller-Mcgrath D.E."/>
            <person name="Sieber C.M.K."/>
            <person name="Emerson J.B."/>
            <person name="Anantharaman K."/>
            <person name="Thomas B.C."/>
            <person name="Malmstrom R."/>
            <person name="Stieglmeier M."/>
            <person name="Klingl A."/>
            <person name="Woyke T."/>
            <person name="Ryan C.M."/>
            <person name="Banfield J.F."/>
        </authorList>
    </citation>
    <scope>NUCLEOTIDE SEQUENCE [LARGE SCALE GENOMIC DNA]</scope>
</reference>
<evidence type="ECO:0000313" key="14">
    <source>
        <dbReference type="Proteomes" id="UP000229526"/>
    </source>
</evidence>
<evidence type="ECO:0000256" key="1">
    <source>
        <dbReference type="ARBA" id="ARBA00009391"/>
    </source>
</evidence>
<dbReference type="SUPFAM" id="SSF52540">
    <property type="entry name" value="P-loop containing nucleoside triphosphate hydrolases"/>
    <property type="match status" value="1"/>
</dbReference>
<evidence type="ECO:0000256" key="4">
    <source>
        <dbReference type="ARBA" id="ARBA00022840"/>
    </source>
</evidence>
<gene>
    <name evidence="7 13" type="primary">recA</name>
    <name evidence="13" type="ORF">COU11_03515</name>
</gene>
<evidence type="ECO:0000256" key="6">
    <source>
        <dbReference type="ARBA" id="ARBA00023172"/>
    </source>
</evidence>
<feature type="domain" description="RecA family profile 1" evidence="11">
    <location>
        <begin position="43"/>
        <end position="202"/>
    </location>
</feature>
<dbReference type="InterPro" id="IPR049428">
    <property type="entry name" value="RecA-like_N"/>
</dbReference>
<keyword evidence="7" id="KW-0963">Cytoplasm</keyword>
<dbReference type="HAMAP" id="MF_00268">
    <property type="entry name" value="RecA"/>
    <property type="match status" value="1"/>
</dbReference>
<dbReference type="Gene3D" id="3.40.50.300">
    <property type="entry name" value="P-loop containing nucleotide triphosphate hydrolases"/>
    <property type="match status" value="1"/>
</dbReference>
<evidence type="ECO:0000256" key="10">
    <source>
        <dbReference type="SAM" id="MobiDB-lite"/>
    </source>
</evidence>
<sequence>MAKKKKTEETKAEFKDIQGLVDDLRGKFGEGSIMSLGEAKLVDVDVIPTGSFSLDLALGVGGLPQGRIVEIFGPESSGKSTLALNVVAQSQAKGGRAAYIDAEHALDPVYAARLGVKVKDLLISQPDNGEEALNILESLVRSGMIDLVVIDSVAALTPKSEIEGEMGQQFMGLQARMMSQALRKLTAIVARYNVSVVFINQIRMKIGIMFGSPETQPGGRALKFASSVRIDLRRTAQIKKGEDVVGSRVKAKIVKNKVAPPFRVAEFDIMYGTGINYEADIINSAMKHGTVTRSGSTYSFEGEKIAVGIDKTADKLREDKKLAKEISKKTIAAAKDAFTSSFNPTEEQDEKEAPEPTDD</sequence>
<evidence type="ECO:0000256" key="3">
    <source>
        <dbReference type="ARBA" id="ARBA00022741"/>
    </source>
</evidence>
<feature type="domain" description="RecA family profile 2" evidence="12">
    <location>
        <begin position="207"/>
        <end position="280"/>
    </location>
</feature>
<evidence type="ECO:0000256" key="8">
    <source>
        <dbReference type="RuleBase" id="RU000526"/>
    </source>
</evidence>
<dbReference type="Pfam" id="PF00154">
    <property type="entry name" value="RecA_N"/>
    <property type="match status" value="1"/>
</dbReference>
<dbReference type="GO" id="GO:0006281">
    <property type="term" value="P:DNA repair"/>
    <property type="evidence" value="ECO:0007669"/>
    <property type="project" value="UniProtKB-UniRule"/>
</dbReference>
<keyword evidence="5 7" id="KW-0238">DNA-binding</keyword>
<dbReference type="Pfam" id="PF21096">
    <property type="entry name" value="RecA_C"/>
    <property type="match status" value="1"/>
</dbReference>
<dbReference type="GO" id="GO:0009432">
    <property type="term" value="P:SOS response"/>
    <property type="evidence" value="ECO:0007669"/>
    <property type="project" value="UniProtKB-UniRule"/>
</dbReference>
<dbReference type="Proteomes" id="UP000229526">
    <property type="component" value="Unassembled WGS sequence"/>
</dbReference>
<dbReference type="PANTHER" id="PTHR45900">
    <property type="entry name" value="RECA"/>
    <property type="match status" value="1"/>
</dbReference>
<dbReference type="GO" id="GO:0005829">
    <property type="term" value="C:cytosol"/>
    <property type="evidence" value="ECO:0007669"/>
    <property type="project" value="TreeGrafter"/>
</dbReference>
<accession>A0A2H0UM96</accession>
<dbReference type="GO" id="GO:0003684">
    <property type="term" value="F:damaged DNA binding"/>
    <property type="evidence" value="ECO:0007669"/>
    <property type="project" value="UniProtKB-UniRule"/>
</dbReference>
<comment type="subcellular location">
    <subcellularLocation>
        <location evidence="7">Cytoplasm</location>
    </subcellularLocation>
</comment>
<dbReference type="SUPFAM" id="SSF54752">
    <property type="entry name" value="RecA protein, C-terminal domain"/>
    <property type="match status" value="1"/>
</dbReference>
<dbReference type="PROSITE" id="PS50162">
    <property type="entry name" value="RECA_2"/>
    <property type="match status" value="1"/>
</dbReference>
<dbReference type="InterPro" id="IPR027417">
    <property type="entry name" value="P-loop_NTPase"/>
</dbReference>
<dbReference type="InterPro" id="IPR020587">
    <property type="entry name" value="RecA_monomer-monomer_interface"/>
</dbReference>
<keyword evidence="7 8" id="KW-0234">DNA repair</keyword>
<dbReference type="InterPro" id="IPR049261">
    <property type="entry name" value="RecA-like_C"/>
</dbReference>
<dbReference type="InterPro" id="IPR013765">
    <property type="entry name" value="DNA_recomb/repair_RecA"/>
</dbReference>
<dbReference type="PRINTS" id="PR00142">
    <property type="entry name" value="RECA"/>
</dbReference>
<dbReference type="GO" id="GO:0006310">
    <property type="term" value="P:DNA recombination"/>
    <property type="evidence" value="ECO:0007669"/>
    <property type="project" value="UniProtKB-UniRule"/>
</dbReference>
<evidence type="ECO:0000256" key="2">
    <source>
        <dbReference type="ARBA" id="ARBA00015553"/>
    </source>
</evidence>
<dbReference type="PANTHER" id="PTHR45900:SF1">
    <property type="entry name" value="MITOCHONDRIAL DNA REPAIR PROTEIN RECA HOMOLOG-RELATED"/>
    <property type="match status" value="1"/>
</dbReference>
<comment type="caution">
    <text evidence="7">Lacks conserved residue(s) required for the propagation of feature annotation.</text>
</comment>
<name>A0A2H0UM96_9BACT</name>
<evidence type="ECO:0000256" key="9">
    <source>
        <dbReference type="RuleBase" id="RU004527"/>
    </source>
</evidence>
<dbReference type="GO" id="GO:0003697">
    <property type="term" value="F:single-stranded DNA binding"/>
    <property type="evidence" value="ECO:0007669"/>
    <property type="project" value="UniProtKB-UniRule"/>
</dbReference>
<dbReference type="AlphaFoldDB" id="A0A2H0UM96"/>
<evidence type="ECO:0000259" key="12">
    <source>
        <dbReference type="PROSITE" id="PS50163"/>
    </source>
</evidence>